<name>F0EJJ0_ENTCA</name>
<keyword evidence="2 7" id="KW-0813">Transport</keyword>
<keyword evidence="3" id="KW-1003">Cell membrane</keyword>
<sequence length="279" mass="30983">MKKMVKRSEKLETLIHYLLLAVLALLFLLPLLWMLIASIDPGAIQTLKLPEAVSFENFASILSDQTIIRSFGIGLLLSGCQSILVVVLCVLAAYPLSRYQLRYKKSFLMAVLFMTSLPMTAVIVPVYQLFIFLKFQDSLLAVTFFLTASSLPYGIWMMKNFMDSVPIDLEESAWVDGASTWQGVRKVVAPLMVPGICTVGIFTFTGSWGNFFVPYILIQSPEKMPASVSIFQFFGNFGMVNYGRLAAFSVLYTLPVVILYALSQTYMSKGFSMGGATKG</sequence>
<dbReference type="GO" id="GO:0055085">
    <property type="term" value="P:transmembrane transport"/>
    <property type="evidence" value="ECO:0007669"/>
    <property type="project" value="InterPro"/>
</dbReference>
<feature type="transmembrane region" description="Helical" evidence="7">
    <location>
        <begin position="242"/>
        <end position="262"/>
    </location>
</feature>
<evidence type="ECO:0000256" key="7">
    <source>
        <dbReference type="RuleBase" id="RU363032"/>
    </source>
</evidence>
<evidence type="ECO:0000256" key="1">
    <source>
        <dbReference type="ARBA" id="ARBA00004651"/>
    </source>
</evidence>
<evidence type="ECO:0000256" key="3">
    <source>
        <dbReference type="ARBA" id="ARBA00022475"/>
    </source>
</evidence>
<feature type="transmembrane region" description="Helical" evidence="7">
    <location>
        <begin position="70"/>
        <end position="94"/>
    </location>
</feature>
<dbReference type="SUPFAM" id="SSF161098">
    <property type="entry name" value="MetI-like"/>
    <property type="match status" value="1"/>
</dbReference>
<gene>
    <name evidence="9" type="ORF">HMPREF9087_1643</name>
</gene>
<dbReference type="Gene3D" id="1.10.3720.10">
    <property type="entry name" value="MetI-like"/>
    <property type="match status" value="1"/>
</dbReference>
<feature type="domain" description="ABC transmembrane type-1" evidence="8">
    <location>
        <begin position="71"/>
        <end position="263"/>
    </location>
</feature>
<dbReference type="InterPro" id="IPR050901">
    <property type="entry name" value="BP-dep_ABC_trans_perm"/>
</dbReference>
<dbReference type="AlphaFoldDB" id="F0EJJ0"/>
<dbReference type="HOGENOM" id="CLU_016047_1_2_9"/>
<dbReference type="Proteomes" id="UP000004835">
    <property type="component" value="Unassembled WGS sequence"/>
</dbReference>
<accession>F0EJJ0</accession>
<dbReference type="PROSITE" id="PS50928">
    <property type="entry name" value="ABC_TM1"/>
    <property type="match status" value="1"/>
</dbReference>
<keyword evidence="5 7" id="KW-1133">Transmembrane helix</keyword>
<dbReference type="PANTHER" id="PTHR32243">
    <property type="entry name" value="MALTOSE TRANSPORT SYSTEM PERMEASE-RELATED"/>
    <property type="match status" value="1"/>
</dbReference>
<protein>
    <submittedName>
        <fullName evidence="9">ABC transporter, permease protein</fullName>
    </submittedName>
</protein>
<reference evidence="9 10" key="1">
    <citation type="submission" date="2011-01" db="EMBL/GenBank/DDBJ databases">
        <authorList>
            <person name="Muzny D."/>
            <person name="Qin X."/>
            <person name="Deng J."/>
            <person name="Jiang H."/>
            <person name="Liu Y."/>
            <person name="Qu J."/>
            <person name="Song X.-Z."/>
            <person name="Zhang L."/>
            <person name="Thornton R."/>
            <person name="Coyle M."/>
            <person name="Francisco L."/>
            <person name="Jackson L."/>
            <person name="Javaid M."/>
            <person name="Korchina V."/>
            <person name="Kovar C."/>
            <person name="Mata R."/>
            <person name="Mathew T."/>
            <person name="Ngo R."/>
            <person name="Nguyen L."/>
            <person name="Nguyen N."/>
            <person name="Okwuonu G."/>
            <person name="Ongeri F."/>
            <person name="Pham C."/>
            <person name="Simmons D."/>
            <person name="Wilczek-Boney K."/>
            <person name="Hale W."/>
            <person name="Jakkamsetti A."/>
            <person name="Pham P."/>
            <person name="Ruth R."/>
            <person name="San Lucas F."/>
            <person name="Warren J."/>
            <person name="Zhang J."/>
            <person name="Zhao Z."/>
            <person name="Zhou C."/>
            <person name="Zhu D."/>
            <person name="Lee S."/>
            <person name="Bess C."/>
            <person name="Blankenburg K."/>
            <person name="Forbes L."/>
            <person name="Fu Q."/>
            <person name="Gubbala S."/>
            <person name="Hirani K."/>
            <person name="Jayaseelan J.C."/>
            <person name="Lara F."/>
            <person name="Munidasa M."/>
            <person name="Palculict T."/>
            <person name="Patil S."/>
            <person name="Pu L.-L."/>
            <person name="Saada N."/>
            <person name="Tang L."/>
            <person name="Weissenberger G."/>
            <person name="Zhu Y."/>
            <person name="Hemphill L."/>
            <person name="Shang Y."/>
            <person name="Youmans B."/>
            <person name="Ayvaz T."/>
            <person name="Ross M."/>
            <person name="Santibanez J."/>
            <person name="Aqrawi P."/>
            <person name="Gross S."/>
            <person name="Joshi V."/>
            <person name="Fowler G."/>
            <person name="Nazareth L."/>
            <person name="Reid J."/>
            <person name="Worley K."/>
            <person name="Petrosino J."/>
            <person name="Highlander S."/>
            <person name="Gibbs R."/>
        </authorList>
    </citation>
    <scope>NUCLEOTIDE SEQUENCE [LARGE SCALE GENOMIC DNA]</scope>
    <source>
        <strain evidence="9 10">ATCC 12755</strain>
    </source>
</reference>
<evidence type="ECO:0000256" key="4">
    <source>
        <dbReference type="ARBA" id="ARBA00022692"/>
    </source>
</evidence>
<evidence type="ECO:0000256" key="6">
    <source>
        <dbReference type="ARBA" id="ARBA00023136"/>
    </source>
</evidence>
<dbReference type="InterPro" id="IPR000515">
    <property type="entry name" value="MetI-like"/>
</dbReference>
<proteinExistence type="inferred from homology"/>
<dbReference type="PANTHER" id="PTHR32243:SF18">
    <property type="entry name" value="INNER MEMBRANE ABC TRANSPORTER PERMEASE PROTEIN YCJP"/>
    <property type="match status" value="1"/>
</dbReference>
<evidence type="ECO:0000259" key="8">
    <source>
        <dbReference type="PROSITE" id="PS50928"/>
    </source>
</evidence>
<evidence type="ECO:0000313" key="9">
    <source>
        <dbReference type="EMBL" id="EGC69723.1"/>
    </source>
</evidence>
<feature type="transmembrane region" description="Helical" evidence="7">
    <location>
        <begin position="139"/>
        <end position="156"/>
    </location>
</feature>
<evidence type="ECO:0000313" key="10">
    <source>
        <dbReference type="Proteomes" id="UP000004835"/>
    </source>
</evidence>
<dbReference type="GO" id="GO:0005886">
    <property type="term" value="C:plasma membrane"/>
    <property type="evidence" value="ECO:0007669"/>
    <property type="project" value="UniProtKB-SubCell"/>
</dbReference>
<feature type="transmembrane region" description="Helical" evidence="7">
    <location>
        <begin position="191"/>
        <end position="218"/>
    </location>
</feature>
<keyword evidence="6 7" id="KW-0472">Membrane</keyword>
<dbReference type="InterPro" id="IPR035906">
    <property type="entry name" value="MetI-like_sf"/>
</dbReference>
<comment type="caution">
    <text evidence="9">The sequence shown here is derived from an EMBL/GenBank/DDBJ whole genome shotgun (WGS) entry which is preliminary data.</text>
</comment>
<evidence type="ECO:0000256" key="5">
    <source>
        <dbReference type="ARBA" id="ARBA00022989"/>
    </source>
</evidence>
<organism evidence="9 10">
    <name type="scientific">Enterococcus casseliflavus ATCC 12755</name>
    <dbReference type="NCBI Taxonomy" id="888066"/>
    <lineage>
        <taxon>Bacteria</taxon>
        <taxon>Bacillati</taxon>
        <taxon>Bacillota</taxon>
        <taxon>Bacilli</taxon>
        <taxon>Lactobacillales</taxon>
        <taxon>Enterococcaceae</taxon>
        <taxon>Enterococcus</taxon>
    </lineage>
</organism>
<dbReference type="Pfam" id="PF00528">
    <property type="entry name" value="BPD_transp_1"/>
    <property type="match status" value="1"/>
</dbReference>
<comment type="subcellular location">
    <subcellularLocation>
        <location evidence="1 7">Cell membrane</location>
        <topology evidence="1 7">Multi-pass membrane protein</topology>
    </subcellularLocation>
</comment>
<evidence type="ECO:0000256" key="2">
    <source>
        <dbReference type="ARBA" id="ARBA00022448"/>
    </source>
</evidence>
<keyword evidence="4 7" id="KW-0812">Transmembrane</keyword>
<feature type="transmembrane region" description="Helical" evidence="7">
    <location>
        <begin position="106"/>
        <end position="133"/>
    </location>
</feature>
<comment type="similarity">
    <text evidence="7">Belongs to the binding-protein-dependent transport system permease family.</text>
</comment>
<dbReference type="CDD" id="cd06261">
    <property type="entry name" value="TM_PBP2"/>
    <property type="match status" value="1"/>
</dbReference>
<dbReference type="EMBL" id="AEWT01000011">
    <property type="protein sequence ID" value="EGC69723.1"/>
    <property type="molecule type" value="Genomic_DNA"/>
</dbReference>